<dbReference type="AlphaFoldDB" id="K9XVF9"/>
<accession>K9XVF9</accession>
<reference evidence="2" key="1">
    <citation type="journal article" date="2013" name="Proc. Natl. Acad. Sci. U.S.A.">
        <title>Improving the coverage of the cyanobacterial phylum using diversity-driven genome sequencing.</title>
        <authorList>
            <person name="Shih P.M."/>
            <person name="Wu D."/>
            <person name="Latifi A."/>
            <person name="Axen S.D."/>
            <person name="Fewer D.P."/>
            <person name="Talla E."/>
            <person name="Calteau A."/>
            <person name="Cai F."/>
            <person name="Tandeau de Marsac N."/>
            <person name="Rippka R."/>
            <person name="Herdman M."/>
            <person name="Sivonen K."/>
            <person name="Coursin T."/>
            <person name="Laurent T."/>
            <person name="Goodwin L."/>
            <person name="Nolan M."/>
            <person name="Davenport K.W."/>
            <person name="Han C.S."/>
            <person name="Rubin E.M."/>
            <person name="Eisen J.A."/>
            <person name="Woyke T."/>
            <person name="Gugger M."/>
            <person name="Kerfeld C.A."/>
        </authorList>
    </citation>
    <scope>NUCLEOTIDE SEQUENCE [LARGE SCALE GENOMIC DNA]</scope>
    <source>
        <strain evidence="2">ATCC 29371 / PCC 7437</strain>
    </source>
</reference>
<organism evidence="1 2">
    <name type="scientific">Stanieria cyanosphaera (strain ATCC 29371 / PCC 7437)</name>
    <dbReference type="NCBI Taxonomy" id="111780"/>
    <lineage>
        <taxon>Bacteria</taxon>
        <taxon>Bacillati</taxon>
        <taxon>Cyanobacteriota</taxon>
        <taxon>Cyanophyceae</taxon>
        <taxon>Pleurocapsales</taxon>
        <taxon>Dermocarpellaceae</taxon>
        <taxon>Stanieria</taxon>
    </lineage>
</organism>
<dbReference type="RefSeq" id="WP_015194240.1">
    <property type="nucleotide sequence ID" value="NC_019748.1"/>
</dbReference>
<dbReference type="EMBL" id="CP003653">
    <property type="protein sequence ID" value="AFZ36575.1"/>
    <property type="molecule type" value="Genomic_DNA"/>
</dbReference>
<evidence type="ECO:0000313" key="2">
    <source>
        <dbReference type="Proteomes" id="UP000010473"/>
    </source>
</evidence>
<name>K9XVF9_STAC7</name>
<dbReference type="Proteomes" id="UP000010473">
    <property type="component" value="Chromosome"/>
</dbReference>
<evidence type="ECO:0000313" key="1">
    <source>
        <dbReference type="EMBL" id="AFZ36575.1"/>
    </source>
</evidence>
<dbReference type="HOGENOM" id="CLU_2791935_0_0_3"/>
<keyword evidence="2" id="KW-1185">Reference proteome</keyword>
<proteinExistence type="predicted"/>
<gene>
    <name evidence="1" type="ordered locus">Sta7437_3061</name>
</gene>
<sequence>MAKVKVHIWYTNDGRIAAIGHSCPRYRVSAIAHKGHFVFETEIDEQLIEQFYQIYKVNLLNLSRSEVY</sequence>
<protein>
    <submittedName>
        <fullName evidence="1">Uncharacterized protein</fullName>
    </submittedName>
</protein>
<dbReference type="KEGG" id="scs:Sta7437_3061"/>
<dbReference type="OrthoDB" id="9866229at2"/>